<sequence length="105" mass="12307">MKRSGQTHREIAAKLVYTHKQIQELVRRENKRQCKLAAEIAINKKRRPSKDCIVTEEDKIAELRYKLSRKTFLFIALQLLIVQQKFNGMTVLIYHLNVGIAEITQ</sequence>
<reference evidence="1" key="1">
    <citation type="submission" date="2019-08" db="EMBL/GenBank/DDBJ databases">
        <authorList>
            <person name="Kucharzyk K."/>
            <person name="Murdoch R.W."/>
            <person name="Higgins S."/>
            <person name="Loffler F."/>
        </authorList>
    </citation>
    <scope>NUCLEOTIDE SEQUENCE</scope>
</reference>
<accession>A0A645JBK7</accession>
<dbReference type="AlphaFoldDB" id="A0A645JBK7"/>
<comment type="caution">
    <text evidence="1">The sequence shown here is derived from an EMBL/GenBank/DDBJ whole genome shotgun (WGS) entry which is preliminary data.</text>
</comment>
<gene>
    <name evidence="1" type="ORF">SDC9_208260</name>
</gene>
<evidence type="ECO:0000313" key="1">
    <source>
        <dbReference type="EMBL" id="MPN60532.1"/>
    </source>
</evidence>
<protein>
    <submittedName>
        <fullName evidence="1">Uncharacterized protein</fullName>
    </submittedName>
</protein>
<dbReference type="EMBL" id="VSSQ01135913">
    <property type="protein sequence ID" value="MPN60532.1"/>
    <property type="molecule type" value="Genomic_DNA"/>
</dbReference>
<proteinExistence type="predicted"/>
<name>A0A645JBK7_9ZZZZ</name>
<organism evidence="1">
    <name type="scientific">bioreactor metagenome</name>
    <dbReference type="NCBI Taxonomy" id="1076179"/>
    <lineage>
        <taxon>unclassified sequences</taxon>
        <taxon>metagenomes</taxon>
        <taxon>ecological metagenomes</taxon>
    </lineage>
</organism>